<reference evidence="1" key="1">
    <citation type="journal article" date="2020" name="Stud. Mycol.">
        <title>101 Dothideomycetes genomes: a test case for predicting lifestyles and emergence of pathogens.</title>
        <authorList>
            <person name="Haridas S."/>
            <person name="Albert R."/>
            <person name="Binder M."/>
            <person name="Bloem J."/>
            <person name="Labutti K."/>
            <person name="Salamov A."/>
            <person name="Andreopoulos B."/>
            <person name="Baker S."/>
            <person name="Barry K."/>
            <person name="Bills G."/>
            <person name="Bluhm B."/>
            <person name="Cannon C."/>
            <person name="Castanera R."/>
            <person name="Culley D."/>
            <person name="Daum C."/>
            <person name="Ezra D."/>
            <person name="Gonzalez J."/>
            <person name="Henrissat B."/>
            <person name="Kuo A."/>
            <person name="Liang C."/>
            <person name="Lipzen A."/>
            <person name="Lutzoni F."/>
            <person name="Magnuson J."/>
            <person name="Mondo S."/>
            <person name="Nolan M."/>
            <person name="Ohm R."/>
            <person name="Pangilinan J."/>
            <person name="Park H.-J."/>
            <person name="Ramirez L."/>
            <person name="Alfaro M."/>
            <person name="Sun H."/>
            <person name="Tritt A."/>
            <person name="Yoshinaga Y."/>
            <person name="Zwiers L.-H."/>
            <person name="Turgeon B."/>
            <person name="Goodwin S."/>
            <person name="Spatafora J."/>
            <person name="Crous P."/>
            <person name="Grigoriev I."/>
        </authorList>
    </citation>
    <scope>NUCLEOTIDE SEQUENCE</scope>
    <source>
        <strain evidence="1">ATCC 200398</strain>
    </source>
</reference>
<name>A0ACB6QVE5_9PLEO</name>
<sequence length="78" mass="8344">MGLAPLRLLAGACPCQGSLPIPSELAEIMRSIVYDLIGRCSPRTVSHPSRGLPQSALPVVGHITRFLIGPPSLYQLRP</sequence>
<accession>A0ACB6QVE5</accession>
<keyword evidence="2" id="KW-1185">Reference proteome</keyword>
<comment type="caution">
    <text evidence="1">The sequence shown here is derived from an EMBL/GenBank/DDBJ whole genome shotgun (WGS) entry which is preliminary data.</text>
</comment>
<protein>
    <submittedName>
        <fullName evidence="1">Uncharacterized protein</fullName>
    </submittedName>
</protein>
<proteinExistence type="predicted"/>
<dbReference type="EMBL" id="MU003507">
    <property type="protein sequence ID" value="KAF2470831.1"/>
    <property type="molecule type" value="Genomic_DNA"/>
</dbReference>
<gene>
    <name evidence="1" type="ORF">BDR25DRAFT_355322</name>
</gene>
<evidence type="ECO:0000313" key="1">
    <source>
        <dbReference type="EMBL" id="KAF2470831.1"/>
    </source>
</evidence>
<organism evidence="1 2">
    <name type="scientific">Lindgomyces ingoldianus</name>
    <dbReference type="NCBI Taxonomy" id="673940"/>
    <lineage>
        <taxon>Eukaryota</taxon>
        <taxon>Fungi</taxon>
        <taxon>Dikarya</taxon>
        <taxon>Ascomycota</taxon>
        <taxon>Pezizomycotina</taxon>
        <taxon>Dothideomycetes</taxon>
        <taxon>Pleosporomycetidae</taxon>
        <taxon>Pleosporales</taxon>
        <taxon>Lindgomycetaceae</taxon>
        <taxon>Lindgomyces</taxon>
    </lineage>
</organism>
<dbReference type="Proteomes" id="UP000799755">
    <property type="component" value="Unassembled WGS sequence"/>
</dbReference>
<evidence type="ECO:0000313" key="2">
    <source>
        <dbReference type="Proteomes" id="UP000799755"/>
    </source>
</evidence>